<keyword evidence="5" id="KW-0902">Two-component regulatory system</keyword>
<dbReference type="CDD" id="cd00075">
    <property type="entry name" value="HATPase"/>
    <property type="match status" value="1"/>
</dbReference>
<dbReference type="Pfam" id="PF02518">
    <property type="entry name" value="HATPase_c"/>
    <property type="match status" value="1"/>
</dbReference>
<comment type="caution">
    <text evidence="8">The sequence shown here is derived from an EMBL/GenBank/DDBJ whole genome shotgun (WGS) entry which is preliminary data.</text>
</comment>
<accession>A0ABP7NAQ8</accession>
<dbReference type="CDD" id="cd00130">
    <property type="entry name" value="PAS"/>
    <property type="match status" value="1"/>
</dbReference>
<dbReference type="Gene3D" id="3.30.565.10">
    <property type="entry name" value="Histidine kinase-like ATPase, C-terminal domain"/>
    <property type="match status" value="1"/>
</dbReference>
<dbReference type="NCBIfam" id="TIGR00229">
    <property type="entry name" value="sensory_box"/>
    <property type="match status" value="1"/>
</dbReference>
<evidence type="ECO:0000256" key="3">
    <source>
        <dbReference type="ARBA" id="ARBA00022679"/>
    </source>
</evidence>
<organism evidence="8 9">
    <name type="scientific">Hymenobacter algoricola</name>
    <dbReference type="NCBI Taxonomy" id="486267"/>
    <lineage>
        <taxon>Bacteria</taxon>
        <taxon>Pseudomonadati</taxon>
        <taxon>Bacteroidota</taxon>
        <taxon>Cytophagia</taxon>
        <taxon>Cytophagales</taxon>
        <taxon>Hymenobacteraceae</taxon>
        <taxon>Hymenobacter</taxon>
    </lineage>
</organism>
<feature type="domain" description="PAC" evidence="7">
    <location>
        <begin position="81"/>
        <end position="132"/>
    </location>
</feature>
<evidence type="ECO:0000256" key="1">
    <source>
        <dbReference type="ARBA" id="ARBA00000085"/>
    </source>
</evidence>
<proteinExistence type="predicted"/>
<evidence type="ECO:0000259" key="7">
    <source>
        <dbReference type="PROSITE" id="PS50113"/>
    </source>
</evidence>
<sequence>MSDYLPLFRPLIENSNVIYFAYDLAGRRVAHVSQQAYEQLFGDPAAHVNDDLPHWLTRLHPDDWHYLHQRVEQAGPAELVQDVELRVTQADGSPGWLCATVYCTQPAGGPQYLCGSLRDISAAKAATLNAQKFNIKKDSTLEILSHDLAAPLILVQQLADLLTHEADGRLTERMRHLLGLMERTCQDGISLIRDFVDNEFLESANVDYKPERADLVAWLRLLMTEFQNSEWHTHLHFDFGAPEQPLYVCFDINKFQQVINNLVSNAIKFTPDGGRITVGVARHGNAARISVADTGVGIPAQYQAELFEKFTRARRPGLRGEKTTGLGMSIIKTIMELHQGRIWFDSAEGTGTTFYLELPALPA</sequence>
<dbReference type="SUPFAM" id="SSF55874">
    <property type="entry name" value="ATPase domain of HSP90 chaperone/DNA topoisomerase II/histidine kinase"/>
    <property type="match status" value="1"/>
</dbReference>
<dbReference type="InterPro" id="IPR003594">
    <property type="entry name" value="HATPase_dom"/>
</dbReference>
<protein>
    <recommendedName>
        <fullName evidence="2">histidine kinase</fullName>
        <ecNumber evidence="2">2.7.13.3</ecNumber>
    </recommendedName>
</protein>
<feature type="domain" description="Histidine kinase" evidence="6">
    <location>
        <begin position="143"/>
        <end position="362"/>
    </location>
</feature>
<dbReference type="EC" id="2.7.13.3" evidence="2"/>
<dbReference type="InterPro" id="IPR050736">
    <property type="entry name" value="Sensor_HK_Regulatory"/>
</dbReference>
<evidence type="ECO:0000256" key="2">
    <source>
        <dbReference type="ARBA" id="ARBA00012438"/>
    </source>
</evidence>
<dbReference type="InterPro" id="IPR005467">
    <property type="entry name" value="His_kinase_dom"/>
</dbReference>
<keyword evidence="4" id="KW-0418">Kinase</keyword>
<dbReference type="Gene3D" id="3.30.450.20">
    <property type="entry name" value="PAS domain"/>
    <property type="match status" value="1"/>
</dbReference>
<evidence type="ECO:0000256" key="4">
    <source>
        <dbReference type="ARBA" id="ARBA00022777"/>
    </source>
</evidence>
<evidence type="ECO:0000259" key="6">
    <source>
        <dbReference type="PROSITE" id="PS50109"/>
    </source>
</evidence>
<evidence type="ECO:0000313" key="8">
    <source>
        <dbReference type="EMBL" id="GAA3941477.1"/>
    </source>
</evidence>
<dbReference type="InterPro" id="IPR004358">
    <property type="entry name" value="Sig_transdc_His_kin-like_C"/>
</dbReference>
<dbReference type="PRINTS" id="PR00344">
    <property type="entry name" value="BCTRLSENSOR"/>
</dbReference>
<name>A0ABP7NAQ8_9BACT</name>
<dbReference type="InterPro" id="IPR036890">
    <property type="entry name" value="HATPase_C_sf"/>
</dbReference>
<dbReference type="PANTHER" id="PTHR43711:SF31">
    <property type="entry name" value="HISTIDINE KINASE"/>
    <property type="match status" value="1"/>
</dbReference>
<gene>
    <name evidence="8" type="ORF">GCM10022406_26720</name>
</gene>
<dbReference type="EMBL" id="BAABDH010000041">
    <property type="protein sequence ID" value="GAA3941477.1"/>
    <property type="molecule type" value="Genomic_DNA"/>
</dbReference>
<dbReference type="SUPFAM" id="SSF47384">
    <property type="entry name" value="Homodimeric domain of signal transducing histidine kinase"/>
    <property type="match status" value="1"/>
</dbReference>
<dbReference type="InterPro" id="IPR035965">
    <property type="entry name" value="PAS-like_dom_sf"/>
</dbReference>
<evidence type="ECO:0000313" key="9">
    <source>
        <dbReference type="Proteomes" id="UP001499909"/>
    </source>
</evidence>
<dbReference type="PROSITE" id="PS50109">
    <property type="entry name" value="HIS_KIN"/>
    <property type="match status" value="1"/>
</dbReference>
<dbReference type="InterPro" id="IPR000700">
    <property type="entry name" value="PAS-assoc_C"/>
</dbReference>
<keyword evidence="9" id="KW-1185">Reference proteome</keyword>
<dbReference type="RefSeq" id="WP_345114728.1">
    <property type="nucleotide sequence ID" value="NZ_BAABDH010000041.1"/>
</dbReference>
<comment type="catalytic activity">
    <reaction evidence="1">
        <text>ATP + protein L-histidine = ADP + protein N-phospho-L-histidine.</text>
        <dbReference type="EC" id="2.7.13.3"/>
    </reaction>
</comment>
<dbReference type="PANTHER" id="PTHR43711">
    <property type="entry name" value="TWO-COMPONENT HISTIDINE KINASE"/>
    <property type="match status" value="1"/>
</dbReference>
<dbReference type="PROSITE" id="PS50113">
    <property type="entry name" value="PAC"/>
    <property type="match status" value="1"/>
</dbReference>
<dbReference type="Gene3D" id="1.10.287.130">
    <property type="match status" value="1"/>
</dbReference>
<reference evidence="9" key="1">
    <citation type="journal article" date="2019" name="Int. J. Syst. Evol. Microbiol.">
        <title>The Global Catalogue of Microorganisms (GCM) 10K type strain sequencing project: providing services to taxonomists for standard genome sequencing and annotation.</title>
        <authorList>
            <consortium name="The Broad Institute Genomics Platform"/>
            <consortium name="The Broad Institute Genome Sequencing Center for Infectious Disease"/>
            <person name="Wu L."/>
            <person name="Ma J."/>
        </authorList>
    </citation>
    <scope>NUCLEOTIDE SEQUENCE [LARGE SCALE GENOMIC DNA]</scope>
    <source>
        <strain evidence="9">JCM 17214</strain>
    </source>
</reference>
<keyword evidence="3" id="KW-0808">Transferase</keyword>
<evidence type="ECO:0000256" key="5">
    <source>
        <dbReference type="ARBA" id="ARBA00023012"/>
    </source>
</evidence>
<dbReference type="SUPFAM" id="SSF55785">
    <property type="entry name" value="PYP-like sensor domain (PAS domain)"/>
    <property type="match status" value="1"/>
</dbReference>
<dbReference type="InterPro" id="IPR000014">
    <property type="entry name" value="PAS"/>
</dbReference>
<dbReference type="InterPro" id="IPR036097">
    <property type="entry name" value="HisK_dim/P_sf"/>
</dbReference>
<dbReference type="Proteomes" id="UP001499909">
    <property type="component" value="Unassembled WGS sequence"/>
</dbReference>
<dbReference type="SMART" id="SM00387">
    <property type="entry name" value="HATPase_c"/>
    <property type="match status" value="1"/>
</dbReference>